<dbReference type="Pfam" id="PF00078">
    <property type="entry name" value="RVT_1"/>
    <property type="match status" value="1"/>
</dbReference>
<dbReference type="CDD" id="cd01651">
    <property type="entry name" value="RT_G2_intron"/>
    <property type="match status" value="1"/>
</dbReference>
<dbReference type="InterPro" id="IPR000477">
    <property type="entry name" value="RT_dom"/>
</dbReference>
<dbReference type="GO" id="GO:0003964">
    <property type="term" value="F:RNA-directed DNA polymerase activity"/>
    <property type="evidence" value="ECO:0007669"/>
    <property type="project" value="UniProtKB-KW"/>
</dbReference>
<dbReference type="InterPro" id="IPR051083">
    <property type="entry name" value="GrpII_Intron_Splice-Mob/Def"/>
</dbReference>
<evidence type="ECO:0000313" key="3">
    <source>
        <dbReference type="EMBL" id="APJ05133.1"/>
    </source>
</evidence>
<accession>A0A1L4D4J9</accession>
<evidence type="ECO:0000256" key="1">
    <source>
        <dbReference type="ARBA" id="ARBA00034120"/>
    </source>
</evidence>
<dbReference type="KEGG" id="saqi:AXG55_08135"/>
<organism evidence="3 4">
    <name type="scientific">Silvanigrella aquatica</name>
    <dbReference type="NCBI Taxonomy" id="1915309"/>
    <lineage>
        <taxon>Bacteria</taxon>
        <taxon>Pseudomonadati</taxon>
        <taxon>Bdellovibrionota</taxon>
        <taxon>Oligoflexia</taxon>
        <taxon>Silvanigrellales</taxon>
        <taxon>Silvanigrellaceae</taxon>
        <taxon>Silvanigrella</taxon>
    </lineage>
</organism>
<dbReference type="SUPFAM" id="SSF56672">
    <property type="entry name" value="DNA/RNA polymerases"/>
    <property type="match status" value="1"/>
</dbReference>
<sequence>MKQPSIVNKIANTKLLRVELKSKENAKIKFTNLGHILSEDFLRECFHSLDKNKAVGTDKVTKEGYGKELGINLKALLSKIRNGSYYPKPTRTVEIPKSDGTKRPLSIACFEDKIVQEAARRILEPIFEPHFYQFSFGFRPNKSCHQALATLDKDLMNSSTRAVLDVDIKKCFSNIPHEPLINILSNKIGDKRFLNLLIKLIKCKSIDIEGKVVVNQTGTPQGSVLSPLLANIYLHEVVDKWFVNLNKNELASGCTIVRYADDMIFTAKSLDLAERLRIKLKERLNIFGLELHELKTKVISNGKFVANYLHKRGNKIPKFTFLGFLHVWGKSFSRKTNSIFWRVKRKTCSLRFRAKIKLISEYFNKNMHRKDFFDYAKRIVNGYLEYFAINDNRKRITQFVEVVKILMFKCLNRRSQKRSFNWKQFSEVLKRVDFPKPSIRHSLIFNSSAYKRC</sequence>
<dbReference type="InterPro" id="IPR043502">
    <property type="entry name" value="DNA/RNA_pol_sf"/>
</dbReference>
<keyword evidence="4" id="KW-1185">Reference proteome</keyword>
<dbReference type="RefSeq" id="WP_233231087.1">
    <property type="nucleotide sequence ID" value="NZ_CP017834.1"/>
</dbReference>
<evidence type="ECO:0000313" key="4">
    <source>
        <dbReference type="Proteomes" id="UP000184731"/>
    </source>
</evidence>
<dbReference type="EMBL" id="CP017834">
    <property type="protein sequence ID" value="APJ05133.1"/>
    <property type="molecule type" value="Genomic_DNA"/>
</dbReference>
<evidence type="ECO:0000259" key="2">
    <source>
        <dbReference type="PROSITE" id="PS50878"/>
    </source>
</evidence>
<comment type="similarity">
    <text evidence="1">Belongs to the bacterial reverse transcriptase family.</text>
</comment>
<dbReference type="STRING" id="1915309.AXG55_08135"/>
<dbReference type="PROSITE" id="PS50878">
    <property type="entry name" value="RT_POL"/>
    <property type="match status" value="1"/>
</dbReference>
<reference evidence="3 4" key="1">
    <citation type="submission" date="2016-10" db="EMBL/GenBank/DDBJ databases">
        <title>Silvanigrella aquatica sp. nov., isolated from a freshwater lake located in the Black Forest, Germany, description of Silvanigrellaceae fam. nov., Silvanigrellales ord. nov., reclassification of the order Bdellovibrionales in the class Oligoflexia, reclassification of the families Bacteriovoracaceae and Halobacteriovoraceae in the new order Bacteriovoracales ord. nov., and reclassification of the family Pseudobacteriovoracaceae in the order Oligoflexiales.</title>
        <authorList>
            <person name="Hahn M.W."/>
            <person name="Schmidt J."/>
            <person name="Koll U."/>
            <person name="Rohde M."/>
            <person name="Verbag S."/>
            <person name="Pitt A."/>
            <person name="Nakai R."/>
            <person name="Naganuma T."/>
            <person name="Lang E."/>
        </authorList>
    </citation>
    <scope>NUCLEOTIDE SEQUENCE [LARGE SCALE GENOMIC DNA]</scope>
    <source>
        <strain evidence="3 4">MWH-Nonnen-W8red</strain>
    </source>
</reference>
<dbReference type="InterPro" id="IPR030931">
    <property type="entry name" value="Group_II_RT_mat"/>
</dbReference>
<dbReference type="AlphaFoldDB" id="A0A1L4D4J9"/>
<name>A0A1L4D4J9_9BACT</name>
<feature type="domain" description="Reverse transcriptase" evidence="2">
    <location>
        <begin position="76"/>
        <end position="326"/>
    </location>
</feature>
<dbReference type="Proteomes" id="UP000184731">
    <property type="component" value="Chromosome"/>
</dbReference>
<dbReference type="PANTHER" id="PTHR34047">
    <property type="entry name" value="NUCLEAR INTRON MATURASE 1, MITOCHONDRIAL-RELATED"/>
    <property type="match status" value="1"/>
</dbReference>
<dbReference type="PANTHER" id="PTHR34047:SF8">
    <property type="entry name" value="PROTEIN YKFC"/>
    <property type="match status" value="1"/>
</dbReference>
<keyword evidence="3" id="KW-0695">RNA-directed DNA polymerase</keyword>
<proteinExistence type="inferred from homology"/>
<dbReference type="NCBIfam" id="TIGR04416">
    <property type="entry name" value="group_II_RT_mat"/>
    <property type="match status" value="1"/>
</dbReference>
<gene>
    <name evidence="3" type="ORF">AXG55_08135</name>
</gene>
<protein>
    <submittedName>
        <fullName evidence="3">Group II intron reverse transcriptase/maturase</fullName>
    </submittedName>
</protein>
<keyword evidence="3" id="KW-0548">Nucleotidyltransferase</keyword>
<keyword evidence="3" id="KW-0808">Transferase</keyword>